<evidence type="ECO:0000313" key="2">
    <source>
        <dbReference type="EMBL" id="QQP56171.1"/>
    </source>
</evidence>
<reference evidence="3" key="1">
    <citation type="submission" date="2021-01" db="EMBL/GenBank/DDBJ databases">
        <title>Caligus Genome Assembly.</title>
        <authorList>
            <person name="Gallardo-Escarate C."/>
        </authorList>
    </citation>
    <scope>NUCLEOTIDE SEQUENCE [LARGE SCALE GENOMIC DNA]</scope>
</reference>
<sequence length="102" mass="11797">MKLESLERKQMELLTNHGSGRRNVLQEIELSKAKSSLADSRLQTANERGAQALREEHKSRRLNSLLSQKQADMKKTALFNEKIRSRRLLLNNKSPHRIHEAP</sequence>
<dbReference type="AlphaFoldDB" id="A0A7T8KI02"/>
<name>A0A7T8KI02_CALRO</name>
<keyword evidence="3" id="KW-1185">Reference proteome</keyword>
<evidence type="ECO:0000313" key="3">
    <source>
        <dbReference type="Proteomes" id="UP000595437"/>
    </source>
</evidence>
<gene>
    <name evidence="2" type="ORF">FKW44_000751</name>
</gene>
<proteinExistence type="predicted"/>
<dbReference type="Proteomes" id="UP000595437">
    <property type="component" value="Chromosome 1"/>
</dbReference>
<feature type="region of interest" description="Disordered" evidence="1">
    <location>
        <begin position="1"/>
        <end position="20"/>
    </location>
</feature>
<evidence type="ECO:0000256" key="1">
    <source>
        <dbReference type="SAM" id="MobiDB-lite"/>
    </source>
</evidence>
<feature type="region of interest" description="Disordered" evidence="1">
    <location>
        <begin position="46"/>
        <end position="69"/>
    </location>
</feature>
<dbReference type="EMBL" id="CP045890">
    <property type="protein sequence ID" value="QQP56171.1"/>
    <property type="molecule type" value="Genomic_DNA"/>
</dbReference>
<organism evidence="2 3">
    <name type="scientific">Caligus rogercresseyi</name>
    <name type="common">Sea louse</name>
    <dbReference type="NCBI Taxonomy" id="217165"/>
    <lineage>
        <taxon>Eukaryota</taxon>
        <taxon>Metazoa</taxon>
        <taxon>Ecdysozoa</taxon>
        <taxon>Arthropoda</taxon>
        <taxon>Crustacea</taxon>
        <taxon>Multicrustacea</taxon>
        <taxon>Hexanauplia</taxon>
        <taxon>Copepoda</taxon>
        <taxon>Siphonostomatoida</taxon>
        <taxon>Caligidae</taxon>
        <taxon>Caligus</taxon>
    </lineage>
</organism>
<protein>
    <submittedName>
        <fullName evidence="2">Uncharacterized protein</fullName>
    </submittedName>
</protein>
<feature type="compositionally biased region" description="Basic and acidic residues" evidence="1">
    <location>
        <begin position="1"/>
        <end position="11"/>
    </location>
</feature>
<accession>A0A7T8KI02</accession>